<keyword evidence="2" id="KW-1185">Reference proteome</keyword>
<proteinExistence type="predicted"/>
<organism evidence="1 2">
    <name type="scientific">Aspergillus aculeatinus CBS 121060</name>
    <dbReference type="NCBI Taxonomy" id="1448322"/>
    <lineage>
        <taxon>Eukaryota</taxon>
        <taxon>Fungi</taxon>
        <taxon>Dikarya</taxon>
        <taxon>Ascomycota</taxon>
        <taxon>Pezizomycotina</taxon>
        <taxon>Eurotiomycetes</taxon>
        <taxon>Eurotiomycetidae</taxon>
        <taxon>Eurotiales</taxon>
        <taxon>Aspergillaceae</taxon>
        <taxon>Aspergillus</taxon>
        <taxon>Aspergillus subgen. Circumdati</taxon>
    </lineage>
</organism>
<evidence type="ECO:0000313" key="2">
    <source>
        <dbReference type="Proteomes" id="UP000249661"/>
    </source>
</evidence>
<accession>A0ACD1HKI2</accession>
<dbReference type="Proteomes" id="UP000249661">
    <property type="component" value="Unassembled WGS sequence"/>
</dbReference>
<gene>
    <name evidence="1" type="ORF">BO66DRAFT_388588</name>
</gene>
<dbReference type="EMBL" id="KZ824937">
    <property type="protein sequence ID" value="RAH73954.1"/>
    <property type="molecule type" value="Genomic_DNA"/>
</dbReference>
<evidence type="ECO:0000313" key="1">
    <source>
        <dbReference type="EMBL" id="RAH73954.1"/>
    </source>
</evidence>
<sequence>MRYWFATPDFTFHKNGALQLGTVLEHPFGPLRILACQGYGLPEDLDLPPRTKLIERSHQHTRSGTALSGGMKAWMALLDKVSAACQVSGSRDITREYGPTNHEVWTFDRPLSDQCLEAILEVPAVRSYMATGWLHHLPVYVVTGIRISSNSFLVTEEDGSRVMVRSSASAGDPTGTVPITAGLEADVRSASTATDTYETAPDIVFAYRVDIIRNKRDGMVSQKMFAHKATFMTGTSSESELEYLEVDPQILAQDISRRLENVQVHPIGDDEAWVSSGLCLGDH</sequence>
<protein>
    <submittedName>
        <fullName evidence="1">Uncharacterized protein</fullName>
    </submittedName>
</protein>
<name>A0ACD1HKI2_9EURO</name>
<reference evidence="1" key="1">
    <citation type="submission" date="2018-02" db="EMBL/GenBank/DDBJ databases">
        <title>The genomes of Aspergillus section Nigri reveals drivers in fungal speciation.</title>
        <authorList>
            <consortium name="DOE Joint Genome Institute"/>
            <person name="Vesth T.C."/>
            <person name="Nybo J."/>
            <person name="Theobald S."/>
            <person name="Brandl J."/>
            <person name="Frisvad J.C."/>
            <person name="Nielsen K.F."/>
            <person name="Lyhne E.K."/>
            <person name="Kogle M.E."/>
            <person name="Kuo A."/>
            <person name="Riley R."/>
            <person name="Clum A."/>
            <person name="Nolan M."/>
            <person name="Lipzen A."/>
            <person name="Salamov A."/>
            <person name="Henrissat B."/>
            <person name="Wiebenga A."/>
            <person name="De vries R.P."/>
            <person name="Grigoriev I.V."/>
            <person name="Mortensen U.H."/>
            <person name="Andersen M.R."/>
            <person name="Baker S.E."/>
        </authorList>
    </citation>
    <scope>NUCLEOTIDE SEQUENCE</scope>
    <source>
        <strain evidence="1">CBS 121060</strain>
    </source>
</reference>